<dbReference type="CDD" id="cd17320">
    <property type="entry name" value="MFS_MdfA_MDR_like"/>
    <property type="match status" value="1"/>
</dbReference>
<keyword evidence="12" id="KW-1185">Reference proteome</keyword>
<dbReference type="InterPro" id="IPR036259">
    <property type="entry name" value="MFS_trans_sf"/>
</dbReference>
<dbReference type="InterPro" id="IPR011701">
    <property type="entry name" value="MFS"/>
</dbReference>
<evidence type="ECO:0000256" key="7">
    <source>
        <dbReference type="ARBA" id="ARBA00023136"/>
    </source>
</evidence>
<evidence type="ECO:0000256" key="9">
    <source>
        <dbReference type="SAM" id="Phobius"/>
    </source>
</evidence>
<proteinExistence type="inferred from homology"/>
<feature type="transmembrane region" description="Helical" evidence="9">
    <location>
        <begin position="378"/>
        <end position="399"/>
    </location>
</feature>
<keyword evidence="5 9" id="KW-0812">Transmembrane</keyword>
<evidence type="ECO:0000256" key="8">
    <source>
        <dbReference type="SAM" id="MobiDB-lite"/>
    </source>
</evidence>
<organism evidence="11 12">
    <name type="scientific">Actinotalea lenta</name>
    <dbReference type="NCBI Taxonomy" id="3064654"/>
    <lineage>
        <taxon>Bacteria</taxon>
        <taxon>Bacillati</taxon>
        <taxon>Actinomycetota</taxon>
        <taxon>Actinomycetes</taxon>
        <taxon>Micrococcales</taxon>
        <taxon>Cellulomonadaceae</taxon>
        <taxon>Actinotalea</taxon>
    </lineage>
</organism>
<dbReference type="PANTHER" id="PTHR23502:SF132">
    <property type="entry name" value="POLYAMINE TRANSPORTER 2-RELATED"/>
    <property type="match status" value="1"/>
</dbReference>
<feature type="transmembrane region" description="Helical" evidence="9">
    <location>
        <begin position="115"/>
        <end position="132"/>
    </location>
</feature>
<evidence type="ECO:0000256" key="1">
    <source>
        <dbReference type="ARBA" id="ARBA00004651"/>
    </source>
</evidence>
<gene>
    <name evidence="11" type="ORF">Q6348_06955</name>
</gene>
<dbReference type="Pfam" id="PF07690">
    <property type="entry name" value="MFS_1"/>
    <property type="match status" value="1"/>
</dbReference>
<comment type="caution">
    <text evidence="11">The sequence shown here is derived from an EMBL/GenBank/DDBJ whole genome shotgun (WGS) entry which is preliminary data.</text>
</comment>
<feature type="transmembrane region" description="Helical" evidence="9">
    <location>
        <begin position="260"/>
        <end position="281"/>
    </location>
</feature>
<sequence>MTRRPVPTTAASGSRLPASFVMLIGSFTLLPAMSTDMYLPSLPQVATDLGTTAAGAQFTITGMVLGGAAGQLIVGPLSDRVGRRKPALVAVSGHVLISLLCAIAPSIGVLAGLRLLQGFFAASGIVTAIAVVRDRYTGSEVARLMSRLMLVIAAAPMLAPSIGTVVAGQWGWRAVFLVLAGVGGALLVFALLRLPESLPPERRQRHGVGALARGYLDLLRDKRFRALAVLPGMAQAVVISYVAGSPFVLREQFGLSGGQFSLVFALGGASLVAGSQLNAGLVRRISPSRLLRVGAPAMAGSSAVLVVMVVGGVGGVLGLLVPLWCALFALGFVTSNASALALSRHGERAGTAAATIGALQSGVAGSVSPLVGLLGGDAVAMTSVILGTAVVALLVLGLATPIYRRQGWVALDAPGSDPSPDLEGAGLVTSAESGATATA</sequence>
<evidence type="ECO:0000256" key="4">
    <source>
        <dbReference type="ARBA" id="ARBA00022475"/>
    </source>
</evidence>
<keyword evidence="3" id="KW-0813">Transport</keyword>
<evidence type="ECO:0000256" key="3">
    <source>
        <dbReference type="ARBA" id="ARBA00022448"/>
    </source>
</evidence>
<dbReference type="PANTHER" id="PTHR23502">
    <property type="entry name" value="MAJOR FACILITATOR SUPERFAMILY"/>
    <property type="match status" value="1"/>
</dbReference>
<accession>A0ABT9D7U0</accession>
<name>A0ABT9D7U0_9CELL</name>
<feature type="transmembrane region" description="Helical" evidence="9">
    <location>
        <begin position="226"/>
        <end position="248"/>
    </location>
</feature>
<feature type="compositionally biased region" description="Polar residues" evidence="8">
    <location>
        <begin position="430"/>
        <end position="439"/>
    </location>
</feature>
<dbReference type="Gene3D" id="1.20.1720.10">
    <property type="entry name" value="Multidrug resistance protein D"/>
    <property type="match status" value="1"/>
</dbReference>
<evidence type="ECO:0000256" key="2">
    <source>
        <dbReference type="ARBA" id="ARBA00006236"/>
    </source>
</evidence>
<dbReference type="PROSITE" id="PS50850">
    <property type="entry name" value="MFS"/>
    <property type="match status" value="1"/>
</dbReference>
<keyword evidence="4" id="KW-1003">Cell membrane</keyword>
<feature type="transmembrane region" description="Helical" evidence="9">
    <location>
        <begin position="293"/>
        <end position="313"/>
    </location>
</feature>
<dbReference type="SUPFAM" id="SSF103473">
    <property type="entry name" value="MFS general substrate transporter"/>
    <property type="match status" value="1"/>
</dbReference>
<evidence type="ECO:0000256" key="6">
    <source>
        <dbReference type="ARBA" id="ARBA00022989"/>
    </source>
</evidence>
<feature type="transmembrane region" description="Helical" evidence="9">
    <location>
        <begin position="144"/>
        <end position="168"/>
    </location>
</feature>
<keyword evidence="7 9" id="KW-0472">Membrane</keyword>
<dbReference type="NCBIfam" id="TIGR00710">
    <property type="entry name" value="efflux_Bcr_CflA"/>
    <property type="match status" value="1"/>
</dbReference>
<feature type="transmembrane region" description="Helical" evidence="9">
    <location>
        <begin position="16"/>
        <end position="34"/>
    </location>
</feature>
<comment type="similarity">
    <text evidence="2">Belongs to the major facilitator superfamily. Bcr/CmlA family.</text>
</comment>
<dbReference type="RefSeq" id="WP_304600572.1">
    <property type="nucleotide sequence ID" value="NZ_JAUQYP010000001.1"/>
</dbReference>
<feature type="region of interest" description="Disordered" evidence="8">
    <location>
        <begin position="419"/>
        <end position="439"/>
    </location>
</feature>
<keyword evidence="6 9" id="KW-1133">Transmembrane helix</keyword>
<evidence type="ECO:0000313" key="11">
    <source>
        <dbReference type="EMBL" id="MDO8106934.1"/>
    </source>
</evidence>
<dbReference type="InterPro" id="IPR004812">
    <property type="entry name" value="Efflux_drug-R_Bcr/CmlA"/>
</dbReference>
<dbReference type="PROSITE" id="PS00216">
    <property type="entry name" value="SUGAR_TRANSPORT_1"/>
    <property type="match status" value="1"/>
</dbReference>
<feature type="transmembrane region" description="Helical" evidence="9">
    <location>
        <begin position="174"/>
        <end position="194"/>
    </location>
</feature>
<feature type="transmembrane region" description="Helical" evidence="9">
    <location>
        <begin position="54"/>
        <end position="75"/>
    </location>
</feature>
<reference evidence="11 12" key="1">
    <citation type="submission" date="2023-07" db="EMBL/GenBank/DDBJ databases">
        <title>Description of novel actinomycetes strains, isolated from tidal flat sediment.</title>
        <authorList>
            <person name="Lu C."/>
        </authorList>
    </citation>
    <scope>NUCLEOTIDE SEQUENCE [LARGE SCALE GENOMIC DNA]</scope>
    <source>
        <strain evidence="11 12">SYSU T00b441</strain>
    </source>
</reference>
<comment type="subcellular location">
    <subcellularLocation>
        <location evidence="1">Cell membrane</location>
        <topology evidence="1">Multi-pass membrane protein</topology>
    </subcellularLocation>
</comment>
<feature type="transmembrane region" description="Helical" evidence="9">
    <location>
        <begin position="87"/>
        <end position="109"/>
    </location>
</feature>
<evidence type="ECO:0000256" key="5">
    <source>
        <dbReference type="ARBA" id="ARBA00022692"/>
    </source>
</evidence>
<dbReference type="InterPro" id="IPR020846">
    <property type="entry name" value="MFS_dom"/>
</dbReference>
<dbReference type="InterPro" id="IPR005829">
    <property type="entry name" value="Sugar_transporter_CS"/>
</dbReference>
<feature type="domain" description="Major facilitator superfamily (MFS) profile" evidence="10">
    <location>
        <begin position="20"/>
        <end position="404"/>
    </location>
</feature>
<dbReference type="EMBL" id="JAUQYP010000001">
    <property type="protein sequence ID" value="MDO8106934.1"/>
    <property type="molecule type" value="Genomic_DNA"/>
</dbReference>
<evidence type="ECO:0000259" key="10">
    <source>
        <dbReference type="PROSITE" id="PS50850"/>
    </source>
</evidence>
<protein>
    <submittedName>
        <fullName evidence="11">Multidrug effflux MFS transporter</fullName>
    </submittedName>
</protein>
<dbReference type="Proteomes" id="UP001232536">
    <property type="component" value="Unassembled WGS sequence"/>
</dbReference>
<evidence type="ECO:0000313" key="12">
    <source>
        <dbReference type="Proteomes" id="UP001232536"/>
    </source>
</evidence>